<dbReference type="GO" id="GO:1901137">
    <property type="term" value="P:carbohydrate derivative biosynthetic process"/>
    <property type="evidence" value="ECO:0007669"/>
    <property type="project" value="UniProtKB-ARBA"/>
</dbReference>
<dbReference type="InterPro" id="IPR028098">
    <property type="entry name" value="Glyco_trans_4-like_N"/>
</dbReference>
<dbReference type="RefSeq" id="WP_092800106.1">
    <property type="nucleotide sequence ID" value="NZ_FMUH01000001.1"/>
</dbReference>
<evidence type="ECO:0000259" key="4">
    <source>
        <dbReference type="Pfam" id="PF13439"/>
    </source>
</evidence>
<protein>
    <submittedName>
        <fullName evidence="5">Phosphatidylinositol alpha 1,6-mannosyltransferase</fullName>
    </submittedName>
</protein>
<dbReference type="Pfam" id="PF00534">
    <property type="entry name" value="Glycos_transf_1"/>
    <property type="match status" value="1"/>
</dbReference>
<dbReference type="InterPro" id="IPR050194">
    <property type="entry name" value="Glycosyltransferase_grp1"/>
</dbReference>
<evidence type="ECO:0000256" key="1">
    <source>
        <dbReference type="ARBA" id="ARBA00022676"/>
    </source>
</evidence>
<gene>
    <name evidence="5" type="ORF">SAMN03159343_0986</name>
</gene>
<dbReference type="Proteomes" id="UP000198981">
    <property type="component" value="Unassembled WGS sequence"/>
</dbReference>
<dbReference type="STRING" id="1960309.SAMN03159343_0986"/>
<keyword evidence="6" id="KW-1185">Reference proteome</keyword>
<reference evidence="6" key="1">
    <citation type="submission" date="2016-10" db="EMBL/GenBank/DDBJ databases">
        <authorList>
            <person name="Varghese N."/>
            <person name="Submissions S."/>
        </authorList>
    </citation>
    <scope>NUCLEOTIDE SEQUENCE [LARGE SCALE GENOMIC DNA]</scope>
    <source>
        <strain evidence="6">DSM 45722</strain>
    </source>
</reference>
<evidence type="ECO:0000259" key="3">
    <source>
        <dbReference type="Pfam" id="PF00534"/>
    </source>
</evidence>
<keyword evidence="2 5" id="KW-0808">Transferase</keyword>
<feature type="domain" description="Glycosyltransferase subfamily 4-like N-terminal" evidence="4">
    <location>
        <begin position="14"/>
        <end position="181"/>
    </location>
</feature>
<dbReference type="GO" id="GO:0016758">
    <property type="term" value="F:hexosyltransferase activity"/>
    <property type="evidence" value="ECO:0007669"/>
    <property type="project" value="TreeGrafter"/>
</dbReference>
<dbReference type="EMBL" id="FMUH01000001">
    <property type="protein sequence ID" value="SCX40534.1"/>
    <property type="molecule type" value="Genomic_DNA"/>
</dbReference>
<proteinExistence type="predicted"/>
<dbReference type="AlphaFoldDB" id="A0A1G4XHN0"/>
<dbReference type="OrthoDB" id="9802525at2"/>
<dbReference type="PANTHER" id="PTHR45947:SF3">
    <property type="entry name" value="SULFOQUINOVOSYL TRANSFERASE SQD2"/>
    <property type="match status" value="1"/>
</dbReference>
<feature type="domain" description="Glycosyl transferase family 1" evidence="3">
    <location>
        <begin position="195"/>
        <end position="339"/>
    </location>
</feature>
<dbReference type="PANTHER" id="PTHR45947">
    <property type="entry name" value="SULFOQUINOVOSYL TRANSFERASE SQD2"/>
    <property type="match status" value="1"/>
</dbReference>
<evidence type="ECO:0000256" key="2">
    <source>
        <dbReference type="ARBA" id="ARBA00022679"/>
    </source>
</evidence>
<evidence type="ECO:0000313" key="5">
    <source>
        <dbReference type="EMBL" id="SCX40534.1"/>
    </source>
</evidence>
<organism evidence="5 6">
    <name type="scientific">Klenkia marina</name>
    <dbReference type="NCBI Taxonomy" id="1960309"/>
    <lineage>
        <taxon>Bacteria</taxon>
        <taxon>Bacillati</taxon>
        <taxon>Actinomycetota</taxon>
        <taxon>Actinomycetes</taxon>
        <taxon>Geodermatophilales</taxon>
        <taxon>Geodermatophilaceae</taxon>
        <taxon>Klenkia</taxon>
    </lineage>
</organism>
<keyword evidence="1 5" id="KW-0328">Glycosyltransferase</keyword>
<name>A0A1G4XHN0_9ACTN</name>
<accession>A0A1G4XHN0</accession>
<evidence type="ECO:0000313" key="6">
    <source>
        <dbReference type="Proteomes" id="UP000198981"/>
    </source>
</evidence>
<dbReference type="InterPro" id="IPR001296">
    <property type="entry name" value="Glyco_trans_1"/>
</dbReference>
<dbReference type="Gene3D" id="3.40.50.2000">
    <property type="entry name" value="Glycogen Phosphorylase B"/>
    <property type="match status" value="2"/>
</dbReference>
<sequence length="376" mass="39715">MRVALVSETFTPAVNGVVTSVLRAADHLALRGHEPVVIAPSGTDYETRCGAVVAVHAVRSVRLPRYRELPLAAPTGEVGELLDRVRPDVVHLASPAVLGSTAARAAQQRGIPAVAVFQTDLAAYAGRYRVPGGSGTTWRWLRALHDRTALTLVPSSATMAQLRRHGIGPLALWARGVDLEQFAPRHRSSALRARLAPGGELLVGTVARLAVEKRLHLLGPLSELPGVRLVVVGDGPQRRALQRALPRAVFTGRVVGPELGALVSSLDLLVHPGADETFCQAVQEALAAGVPALVAASGGPLDLVRHGENGWLWAGDDPHVLAALVEGLRDDPLALRAAAGRARASVSHRTWGRLGDELVGHYDRVLGRATVHPLAA</sequence>
<dbReference type="Pfam" id="PF13439">
    <property type="entry name" value="Glyco_transf_4"/>
    <property type="match status" value="1"/>
</dbReference>
<dbReference type="SUPFAM" id="SSF53756">
    <property type="entry name" value="UDP-Glycosyltransferase/glycogen phosphorylase"/>
    <property type="match status" value="1"/>
</dbReference>
<dbReference type="CDD" id="cd03814">
    <property type="entry name" value="GT4-like"/>
    <property type="match status" value="1"/>
</dbReference>